<sequence>MLNATPTTTTPYRPGDSDVARVRNLLDRAVASAFPHARPAEVPPLTATRWAFRLAGLYHLTHSTPALLELAAERFAAAGRKILAGWARERAREESNHDLLALRDLRDLGYDPVRVVERVRPATAMRMVEYFERSVLAFDPIGCVGYAYTVERLAMTVREPDIRAVESVLPPGTRATRCLRVHSAAGSDGDHVADTLVAVARLTLGERTRIAEAARDTALLCFTPDPAGPPSDAAIAELLAPCRLH</sequence>
<evidence type="ECO:0000313" key="2">
    <source>
        <dbReference type="Proteomes" id="UP001217838"/>
    </source>
</evidence>
<dbReference type="Proteomes" id="UP001217838">
    <property type="component" value="Unassembled WGS sequence"/>
</dbReference>
<proteinExistence type="predicted"/>
<protein>
    <recommendedName>
        <fullName evidence="3">Iron-containing redox enzyme</fullName>
    </recommendedName>
</protein>
<dbReference type="Gene3D" id="1.20.910.10">
    <property type="entry name" value="Heme oxygenase-like"/>
    <property type="match status" value="1"/>
</dbReference>
<dbReference type="InterPro" id="IPR016084">
    <property type="entry name" value="Haem_Oase-like_multi-hlx"/>
</dbReference>
<evidence type="ECO:0000313" key="1">
    <source>
        <dbReference type="EMBL" id="MDC0673676.1"/>
    </source>
</evidence>
<reference evidence="1 2" key="1">
    <citation type="submission" date="2022-11" db="EMBL/GenBank/DDBJ databases">
        <title>Minimal conservation of predation-associated metabolite biosynthetic gene clusters underscores biosynthetic potential of Myxococcota including descriptions for ten novel species: Archangium lansinium sp. nov., Myxococcus landrumus sp. nov., Nannocystis bai.</title>
        <authorList>
            <person name="Ahearne A."/>
            <person name="Stevens C."/>
            <person name="Dowd S."/>
        </authorList>
    </citation>
    <scope>NUCLEOTIDE SEQUENCE [LARGE SCALE GENOMIC DNA]</scope>
    <source>
        <strain evidence="1 2">NCELM</strain>
    </source>
</reference>
<keyword evidence="2" id="KW-1185">Reference proteome</keyword>
<dbReference type="EMBL" id="JAQNDN010000022">
    <property type="protein sequence ID" value="MDC0673676.1"/>
    <property type="molecule type" value="Genomic_DNA"/>
</dbReference>
<dbReference type="RefSeq" id="WP_272007040.1">
    <property type="nucleotide sequence ID" value="NZ_JAQNDN010000022.1"/>
</dbReference>
<dbReference type="SUPFAM" id="SSF48613">
    <property type="entry name" value="Heme oxygenase-like"/>
    <property type="match status" value="1"/>
</dbReference>
<evidence type="ECO:0008006" key="3">
    <source>
        <dbReference type="Google" id="ProtNLM"/>
    </source>
</evidence>
<gene>
    <name evidence="1" type="ORF">POL58_38380</name>
</gene>
<comment type="caution">
    <text evidence="1">The sequence shown here is derived from an EMBL/GenBank/DDBJ whole genome shotgun (WGS) entry which is preliminary data.</text>
</comment>
<accession>A0ABT5BHQ6</accession>
<name>A0ABT5BHQ6_9BACT</name>
<organism evidence="1 2">
    <name type="scientific">Nannocystis radixulma</name>
    <dbReference type="NCBI Taxonomy" id="2995305"/>
    <lineage>
        <taxon>Bacteria</taxon>
        <taxon>Pseudomonadati</taxon>
        <taxon>Myxococcota</taxon>
        <taxon>Polyangia</taxon>
        <taxon>Nannocystales</taxon>
        <taxon>Nannocystaceae</taxon>
        <taxon>Nannocystis</taxon>
    </lineage>
</organism>